<dbReference type="CDD" id="cd17643">
    <property type="entry name" value="A_NRPS_Cytc1-like"/>
    <property type="match status" value="1"/>
</dbReference>
<dbReference type="GO" id="GO:0017000">
    <property type="term" value="P:antibiotic biosynthetic process"/>
    <property type="evidence" value="ECO:0007669"/>
    <property type="project" value="UniProtKB-KW"/>
</dbReference>
<dbReference type="CDD" id="cd19534">
    <property type="entry name" value="E_NRPS"/>
    <property type="match status" value="1"/>
</dbReference>
<dbReference type="Gene3D" id="1.10.1200.10">
    <property type="entry name" value="ACP-like"/>
    <property type="match status" value="3"/>
</dbReference>
<dbReference type="Gene3D" id="3.40.50.12780">
    <property type="entry name" value="N-terminal domain of ligase-like"/>
    <property type="match status" value="1"/>
</dbReference>
<dbReference type="GO" id="GO:0016874">
    <property type="term" value="F:ligase activity"/>
    <property type="evidence" value="ECO:0007669"/>
    <property type="project" value="UniProtKB-KW"/>
</dbReference>
<dbReference type="InterPro" id="IPR009081">
    <property type="entry name" value="PP-bd_ACP"/>
</dbReference>
<comment type="cofactor">
    <cofactor evidence="1">
        <name>pantetheine 4'-phosphate</name>
        <dbReference type="ChEBI" id="CHEBI:47942"/>
    </cofactor>
</comment>
<dbReference type="InterPro" id="IPR025110">
    <property type="entry name" value="AMP-bd_C"/>
</dbReference>
<proteinExistence type="predicted"/>
<dbReference type="GO" id="GO:0008610">
    <property type="term" value="P:lipid biosynthetic process"/>
    <property type="evidence" value="ECO:0007669"/>
    <property type="project" value="UniProtKB-ARBA"/>
</dbReference>
<dbReference type="Gene3D" id="3.30.559.30">
    <property type="entry name" value="Nonribosomal peptide synthetase, condensation domain"/>
    <property type="match status" value="4"/>
</dbReference>
<accession>A0A3N1D6Z7</accession>
<dbReference type="CDD" id="cd05930">
    <property type="entry name" value="A_NRPS"/>
    <property type="match status" value="1"/>
</dbReference>
<keyword evidence="2" id="KW-0596">Phosphopantetheine</keyword>
<dbReference type="PANTHER" id="PTHR45527:SF1">
    <property type="entry name" value="FATTY ACID SYNTHASE"/>
    <property type="match status" value="1"/>
</dbReference>
<dbReference type="GO" id="GO:0044550">
    <property type="term" value="P:secondary metabolite biosynthetic process"/>
    <property type="evidence" value="ECO:0007669"/>
    <property type="project" value="UniProtKB-ARBA"/>
</dbReference>
<evidence type="ECO:0000256" key="6">
    <source>
        <dbReference type="ARBA" id="ARBA00023194"/>
    </source>
</evidence>
<dbReference type="InterPro" id="IPR006162">
    <property type="entry name" value="Ppantetheine_attach_site"/>
</dbReference>
<feature type="domain" description="Carrier" evidence="7">
    <location>
        <begin position="1561"/>
        <end position="1636"/>
    </location>
</feature>
<dbReference type="InterPro" id="IPR042099">
    <property type="entry name" value="ANL_N_sf"/>
</dbReference>
<evidence type="ECO:0000256" key="4">
    <source>
        <dbReference type="ARBA" id="ARBA00022598"/>
    </source>
</evidence>
<dbReference type="PROSITE" id="PS00455">
    <property type="entry name" value="AMP_BINDING"/>
    <property type="match status" value="2"/>
</dbReference>
<gene>
    <name evidence="8" type="ORF">EDD29_6572</name>
</gene>
<dbReference type="InterPro" id="IPR023213">
    <property type="entry name" value="CAT-like_dom_sf"/>
</dbReference>
<comment type="caution">
    <text evidence="8">The sequence shown here is derived from an EMBL/GenBank/DDBJ whole genome shotgun (WGS) entry which is preliminary data.</text>
</comment>
<dbReference type="FunFam" id="1.10.1200.10:FF:000016">
    <property type="entry name" value="Non-ribosomal peptide synthase"/>
    <property type="match status" value="2"/>
</dbReference>
<keyword evidence="9" id="KW-1185">Reference proteome</keyword>
<evidence type="ECO:0000256" key="2">
    <source>
        <dbReference type="ARBA" id="ARBA00022450"/>
    </source>
</evidence>
<evidence type="ECO:0000256" key="3">
    <source>
        <dbReference type="ARBA" id="ARBA00022553"/>
    </source>
</evidence>
<dbReference type="InterPro" id="IPR001242">
    <property type="entry name" value="Condensation_dom"/>
</dbReference>
<organism evidence="8 9">
    <name type="scientific">Actinocorallia herbida</name>
    <dbReference type="NCBI Taxonomy" id="58109"/>
    <lineage>
        <taxon>Bacteria</taxon>
        <taxon>Bacillati</taxon>
        <taxon>Actinomycetota</taxon>
        <taxon>Actinomycetes</taxon>
        <taxon>Streptosporangiales</taxon>
        <taxon>Thermomonosporaceae</taxon>
        <taxon>Actinocorallia</taxon>
    </lineage>
</organism>
<dbReference type="GO" id="GO:0043041">
    <property type="term" value="P:amino acid activation for nonribosomal peptide biosynthetic process"/>
    <property type="evidence" value="ECO:0007669"/>
    <property type="project" value="TreeGrafter"/>
</dbReference>
<dbReference type="NCBIfam" id="TIGR01720">
    <property type="entry name" value="NRPS-para261"/>
    <property type="match status" value="1"/>
</dbReference>
<dbReference type="FunFam" id="3.40.50.12780:FF:000012">
    <property type="entry name" value="Non-ribosomal peptide synthetase"/>
    <property type="match status" value="1"/>
</dbReference>
<dbReference type="PANTHER" id="PTHR45527">
    <property type="entry name" value="NONRIBOSOMAL PEPTIDE SYNTHETASE"/>
    <property type="match status" value="1"/>
</dbReference>
<keyword evidence="4" id="KW-0436">Ligase</keyword>
<dbReference type="InterPro" id="IPR010071">
    <property type="entry name" value="AA_adenyl_dom"/>
</dbReference>
<evidence type="ECO:0000313" key="8">
    <source>
        <dbReference type="EMBL" id="ROO88888.1"/>
    </source>
</evidence>
<dbReference type="Proteomes" id="UP000272400">
    <property type="component" value="Unassembled WGS sequence"/>
</dbReference>
<dbReference type="InterPro" id="IPR045851">
    <property type="entry name" value="AMP-bd_C_sf"/>
</dbReference>
<sequence>MSSSEFLPLSAAQQSVWYAQQLSPETPICVAQYIEIEGDFDPELFDKTVRIGAHEGEALWFRLVEKDGIPYQALDAAPEAMRQLDFSGEPDPRAAAAAWIDREVHSPFDLMGPELYVSRVLRLAPDLHWWFMRGHHIMIDGYTGAFLNRRGSEVYAALARGEEYVPQRHGDYRALLAEEEAYRASERFAADRAYWTERFADRPDVVGLTERVAAPTDRYLRRTVMLGETETKEVAAGARRLRTATPGLAIAATAALVAKTTGAEDVVLGIAVSGRVTKLARETPTHMASILPLRVTVRPEMTVEELTRQASRATARLLRHQRYRREDLVRDLKLVGRRIHGPVVNIMPYDYTADWGGLRATQHPLSNGPVEDLAIAIFDAADGRGARIDFDAHPELYTDAEVAAHQDRYVRLLKAMAEVDPGTRIGALDLLDEAERDLVLRGWNDTGLEVAASTVPALFRAQVERTPHATAVSDAASSLTYRALDELSDRLARRLRADGARPGSVVAISLPRTADLAVAALAVLKAGAAYLPIDPAYPADRIAFMLADAAPAAVIAETAAHLPEGTAILGPREGLDGADLAGPCPHPLDAAYVIYTSGSTGRPKGVVVTHANAVDFCAWAARDFGPARLRHVLWSTSLNFDVSVFEWLVPLTVGGRVEVVRDLLELAERGGWRGSLLSGVPSAMAAVLSQGSLDLAAGDVVLAGEALPPQLVKRLRALVPDARISNIYGPTEATVYTVGWYDDGNPEGIAPIGRPLANTRAYILDAGLRPVPVGVAGELYLAGEGLARGYLNRPALTADRFVACPFGDGERMYRTGDLARWNAAGDIEYLGRLDHQVKVRGFRIELGEIEAALAAHPEVAQAVAVAREDAGHTRIVGYVVPVPGAALDTGRIRRFVAGRLPEYMVPAAILALGALPLNPNGKLERAALPAPDFTAPAKEGRGPRDRTEELLCGVFREVLGVREVGIDDNFFELGGDSLLATRAVARIRAATRSELSIRAMFHAPTVAELAAQLGRAEAGAAERPPLTAVLRPELVPVSYAQQRLWFLAQLEGPSATYNMPIPLRLTGALDLAAVRAALRDVADRHESLRTVFTERGGAPFQRVLPGAEVPLTVAEADPDELVGLLYMAATRGFDLAAEIPLRAHVYRLGPQEHVLLLVMHHIAGDGWSLAPLARDVITAYAARAGGAAPEWAPLPVQYGDYALWQRELFGSEDDPDSLISRQIRFWTRELAGLPDQLVLPTDRPRPERASYRGGRTAFTVSAETAAGLQELALSAHGSLFMVLQAALAALLTRLGAGTDIPLGSPIAGRTEEALDDLVGVFVNTLVLRTDTSGDPTFAELLDRVRDADLAAYAHQELPFERLVEVLNPARSLARHPLFQVMLTLQNNPAARVELAGMTVEVEDVDPGVAKFDLEFLLEEAPGGGLTGTLEYARDLFDADTAADLCRWFLRVLDAAVADPSAHIGAVRLPEADALLLRTPAPAPARPAAGQDKRLVAYVVPAPGHTISSEELRAFVLEHLPKAMVPAAVMVMNELPLTANGKVDTKNLPKPELGSGAVAYRAPANERERVLAGIVGELLGVADVGADDDFFALGGNSLLAMRVVARARVAFGVELSVRALFEDPTVAALARHVEKAAPARAALVPAARPAEIPLSYAQQRLWFLAKFEGPSATYNMPLALRLTGRIDPAALQDALTDVVARHESLRTIFPDSGGTPRQQILTAAVARPQLETVATTEAALPMELARVAGRPFDISAEPPLRAHLLSLSAEEHVAVLVMHHVATDGWSLAPLARDVITAYTARVSGAAPEWAPLPVQYADYTLWHQALLGSEDDPASLLSRQLAYWKDTLAGLPDQLDLPADRPRPEEATYRGGTVRFTLPAEVQRAVADLAAATQASPFMIAQAAYAVLLSRLGGGEDIPVGSPIAGRTDEALDDLVGMFVNMLVLRTDVSGDPTFRELVGRVRETDLAAYAHQDVPFERLVEVLNPARHMGRHPLFQNGLTFQNNPEARLELDGFTAEPEPLHAAVSRFDQLLMLTEKFGPDGSPAGFDGELEYALDLYDPATARTFVTRFERLLTGLLSAPDAPIGDAPLLAADEPALLDLWAGGDLAADGATTLHAVFERRAAETPDAPAVTYEGATLTYGELNAAANRLAHRLIALGAGPERFVALRLPRSARLVVAVLAVLKTGAAYVPIDPDYPEERIAYTLEDSAPVFTVDEELLASADLEGSSAEAPSGNPRVEMSPDHPAYVIYTSGSTGEPKGVVVPHRNAVRLMRSTEHWFGFGPDDVWTLFHSYAFDFSVWELWGPLLYGGRLVVVPYAVTRSPGEFLDLLAAERVTVLNQTPSAFYQLMAADDGRDLALRHVVFGGEALELKRLAGWYAHGRPAVLVNMYGITETTVHVSYVALDAEYCATAPGSVIGTGIPDLGVRVLDARLRQVPPGVVGELYVSGAGLARGYHGRAGLTASRFVADPYGPPGTRMYRTGDLARWRTGGALEYLGRADDQVKIRGFRIELGEIEAVLAAHGAVTDVAVVVREDRPGDKRLVAYAAGDGVEAAALRAFAAERLPAHMVPAAVVPLAALPLTGNGKLDRRALPAPVIEAGAGRAPASEREEVFADLFSEVLALRARPGADDGFFDLGGDSIIAIQLVSRARHRGLVVTPREVFQHQTVAALAALARDAADDDTVETEPEGAGIGPVPLTPIMAWLRERGGDMSGFHQAFALRVPGGLGEAHLVRALQAVLDRHDMLRLRLDDWQPVVRPVGEVGAAALVRRVEVAPAADYRAELDAAVTRAAAELDPEAGENARLVWLDAGPGAQGRLVLVLHHLVVDGVSWRVVMPDLVAAWGAAANGTEPALEPVPTSFRRWAQKLLAEAADPERAEELDTWFDLAEGPNAKLAARALDPAVDTADTVRRLDLVLDAATTEAVLTDVPAAFHGRVNDVLLTGLALAVAQWRTGRGGRGTGVLVDLEGHGREEVVQGVDLSRTVGWFTSLYPVRLDPGQADWAEITSGGAAAGQALKRVKEQLRQVPDNGIGFGLLRYLNETTGEELADLPRAQVAFNYLGRVASDEGDFSPAPEQLPPGEDPGLPAAHTLEINVITHDRPGGPELAATWSWPGGLLAEDDVRALGEAWFAALRGLVAHARGADAGGFTSSDLLVELDQTEIDTLQAAWRNK</sequence>
<dbReference type="SMART" id="SM00823">
    <property type="entry name" value="PKS_PP"/>
    <property type="match status" value="3"/>
</dbReference>
<dbReference type="FunFam" id="3.30.300.30:FF:000010">
    <property type="entry name" value="Enterobactin synthetase component F"/>
    <property type="match status" value="2"/>
</dbReference>
<dbReference type="InterPro" id="IPR020845">
    <property type="entry name" value="AMP-binding_CS"/>
</dbReference>
<dbReference type="EMBL" id="RJKE01000001">
    <property type="protein sequence ID" value="ROO88888.1"/>
    <property type="molecule type" value="Genomic_DNA"/>
</dbReference>
<dbReference type="Gene3D" id="3.30.300.30">
    <property type="match status" value="3"/>
</dbReference>
<dbReference type="SUPFAM" id="SSF47336">
    <property type="entry name" value="ACP-like"/>
    <property type="match status" value="3"/>
</dbReference>
<dbReference type="PROSITE" id="PS00012">
    <property type="entry name" value="PHOSPHOPANTETHEINE"/>
    <property type="match status" value="3"/>
</dbReference>
<dbReference type="RefSeq" id="WP_123668072.1">
    <property type="nucleotide sequence ID" value="NZ_RJKE01000001.1"/>
</dbReference>
<keyword evidence="6" id="KW-0045">Antibiotic biosynthesis</keyword>
<dbReference type="NCBIfam" id="TIGR01733">
    <property type="entry name" value="AA-adenyl-dom"/>
    <property type="match status" value="2"/>
</dbReference>
<dbReference type="PROSITE" id="PS50075">
    <property type="entry name" value="CARRIER"/>
    <property type="match status" value="3"/>
</dbReference>
<evidence type="ECO:0000259" key="7">
    <source>
        <dbReference type="PROSITE" id="PS50075"/>
    </source>
</evidence>
<dbReference type="InterPro" id="IPR000873">
    <property type="entry name" value="AMP-dep_synth/lig_dom"/>
</dbReference>
<evidence type="ECO:0000256" key="1">
    <source>
        <dbReference type="ARBA" id="ARBA00001957"/>
    </source>
</evidence>
<evidence type="ECO:0000313" key="9">
    <source>
        <dbReference type="Proteomes" id="UP000272400"/>
    </source>
</evidence>
<dbReference type="NCBIfam" id="NF003417">
    <property type="entry name" value="PRK04813.1"/>
    <property type="match status" value="3"/>
</dbReference>
<protein>
    <submittedName>
        <fullName evidence="8">Non-ribosomal peptide synthase protein (TIGR01720 family)/amino acid adenylation domain-containing protein</fullName>
    </submittedName>
</protein>
<dbReference type="OrthoDB" id="3671989at2"/>
<dbReference type="Pfam" id="PF00668">
    <property type="entry name" value="Condensation"/>
    <property type="match status" value="4"/>
</dbReference>
<dbReference type="Pfam" id="PF13193">
    <property type="entry name" value="AMP-binding_C"/>
    <property type="match status" value="3"/>
</dbReference>
<dbReference type="FunFam" id="3.30.559.30:FF:000001">
    <property type="entry name" value="Non-ribosomal peptide synthetase"/>
    <property type="match status" value="2"/>
</dbReference>
<dbReference type="InterPro" id="IPR020806">
    <property type="entry name" value="PKS_PP-bd"/>
</dbReference>
<dbReference type="Pfam" id="PF00550">
    <property type="entry name" value="PP-binding"/>
    <property type="match status" value="3"/>
</dbReference>
<dbReference type="SUPFAM" id="SSF52777">
    <property type="entry name" value="CoA-dependent acyltransferases"/>
    <property type="match status" value="8"/>
</dbReference>
<evidence type="ECO:0000256" key="5">
    <source>
        <dbReference type="ARBA" id="ARBA00022737"/>
    </source>
</evidence>
<reference evidence="8 9" key="1">
    <citation type="submission" date="2018-11" db="EMBL/GenBank/DDBJ databases">
        <title>Sequencing the genomes of 1000 actinobacteria strains.</title>
        <authorList>
            <person name="Klenk H.-P."/>
        </authorList>
    </citation>
    <scope>NUCLEOTIDE SEQUENCE [LARGE SCALE GENOMIC DNA]</scope>
    <source>
        <strain evidence="8 9">DSM 44254</strain>
    </source>
</reference>
<feature type="domain" description="Carrier" evidence="7">
    <location>
        <begin position="2606"/>
        <end position="2681"/>
    </location>
</feature>
<dbReference type="InterPro" id="IPR010060">
    <property type="entry name" value="NRPS_synth"/>
</dbReference>
<dbReference type="Gene3D" id="3.40.50.980">
    <property type="match status" value="2"/>
</dbReference>
<dbReference type="SUPFAM" id="SSF56801">
    <property type="entry name" value="Acetyl-CoA synthetase-like"/>
    <property type="match status" value="3"/>
</dbReference>
<dbReference type="GO" id="GO:0031177">
    <property type="term" value="F:phosphopantetheine binding"/>
    <property type="evidence" value="ECO:0007669"/>
    <property type="project" value="InterPro"/>
</dbReference>
<dbReference type="GO" id="GO:0005829">
    <property type="term" value="C:cytosol"/>
    <property type="evidence" value="ECO:0007669"/>
    <property type="project" value="TreeGrafter"/>
</dbReference>
<dbReference type="FunFam" id="3.40.50.980:FF:000002">
    <property type="entry name" value="Enterobactin synthetase component F"/>
    <property type="match status" value="1"/>
</dbReference>
<dbReference type="CDD" id="cd19540">
    <property type="entry name" value="LCL_NRPS-like"/>
    <property type="match status" value="2"/>
</dbReference>
<dbReference type="GO" id="GO:0072330">
    <property type="term" value="P:monocarboxylic acid biosynthetic process"/>
    <property type="evidence" value="ECO:0007669"/>
    <property type="project" value="UniProtKB-ARBA"/>
</dbReference>
<keyword evidence="5" id="KW-0677">Repeat</keyword>
<dbReference type="FunFam" id="2.30.38.10:FF:000001">
    <property type="entry name" value="Non-ribosomal peptide synthetase PvdI"/>
    <property type="match status" value="2"/>
</dbReference>
<feature type="domain" description="Carrier" evidence="7">
    <location>
        <begin position="942"/>
        <end position="1017"/>
    </location>
</feature>
<dbReference type="Gene3D" id="3.30.559.10">
    <property type="entry name" value="Chloramphenicol acetyltransferase-like domain"/>
    <property type="match status" value="4"/>
</dbReference>
<dbReference type="Gene3D" id="2.30.38.10">
    <property type="entry name" value="Luciferase, Domain 3"/>
    <property type="match status" value="1"/>
</dbReference>
<name>A0A3N1D6Z7_9ACTN</name>
<keyword evidence="3" id="KW-0597">Phosphoprotein</keyword>
<dbReference type="Pfam" id="PF00501">
    <property type="entry name" value="AMP-binding"/>
    <property type="match status" value="2"/>
</dbReference>
<dbReference type="InterPro" id="IPR036736">
    <property type="entry name" value="ACP-like_sf"/>
</dbReference>